<keyword evidence="3" id="KW-1185">Reference proteome</keyword>
<accession>A0A409X194</accession>
<dbReference type="EMBL" id="NHYE01004447">
    <property type="protein sequence ID" value="PPQ84530.1"/>
    <property type="molecule type" value="Genomic_DNA"/>
</dbReference>
<evidence type="ECO:0000313" key="3">
    <source>
        <dbReference type="Proteomes" id="UP000284706"/>
    </source>
</evidence>
<feature type="region of interest" description="Disordered" evidence="1">
    <location>
        <begin position="228"/>
        <end position="247"/>
    </location>
</feature>
<evidence type="ECO:0000313" key="2">
    <source>
        <dbReference type="EMBL" id="PPQ84530.1"/>
    </source>
</evidence>
<comment type="caution">
    <text evidence="2">The sequence shown here is derived from an EMBL/GenBank/DDBJ whole genome shotgun (WGS) entry which is preliminary data.</text>
</comment>
<protein>
    <submittedName>
        <fullName evidence="2">Uncharacterized protein</fullName>
    </submittedName>
</protein>
<evidence type="ECO:0000256" key="1">
    <source>
        <dbReference type="SAM" id="MobiDB-lite"/>
    </source>
</evidence>
<dbReference type="Proteomes" id="UP000284706">
    <property type="component" value="Unassembled WGS sequence"/>
</dbReference>
<proteinExistence type="predicted"/>
<dbReference type="InParanoid" id="A0A409X194"/>
<feature type="region of interest" description="Disordered" evidence="1">
    <location>
        <begin position="136"/>
        <end position="160"/>
    </location>
</feature>
<sequence length="247" mass="26709">MSSCAGAVGARWRVCTLQPFPPARIRVSWKERPPCSWHALHERHTLPVFACHWSEPASKTGCALARSRKVNGSCKDEDRNCQPSSTGSPAGRCGWLPEYRSRRLEVEALRADAPMTVPRAKGVAALQRLHVTAPVHRRRRGGGRRGAPRGRRGLVSGRRGRHSALHVAAPGGAQIVLLACSIPRRSLASARWSWGEWAGAGLVVNLVSANEGNVGGCARLYDSASSVEDGAKEREGGGRWKRASFDS</sequence>
<organism evidence="2 3">
    <name type="scientific">Gymnopilus dilepis</name>
    <dbReference type="NCBI Taxonomy" id="231916"/>
    <lineage>
        <taxon>Eukaryota</taxon>
        <taxon>Fungi</taxon>
        <taxon>Dikarya</taxon>
        <taxon>Basidiomycota</taxon>
        <taxon>Agaricomycotina</taxon>
        <taxon>Agaricomycetes</taxon>
        <taxon>Agaricomycetidae</taxon>
        <taxon>Agaricales</taxon>
        <taxon>Agaricineae</taxon>
        <taxon>Hymenogastraceae</taxon>
        <taxon>Gymnopilus</taxon>
    </lineage>
</organism>
<gene>
    <name evidence="2" type="ORF">CVT26_003607</name>
</gene>
<feature type="compositionally biased region" description="Basic and acidic residues" evidence="1">
    <location>
        <begin position="229"/>
        <end position="247"/>
    </location>
</feature>
<reference evidence="2 3" key="1">
    <citation type="journal article" date="2018" name="Evol. Lett.">
        <title>Horizontal gene cluster transfer increased hallucinogenic mushroom diversity.</title>
        <authorList>
            <person name="Reynolds H.T."/>
            <person name="Vijayakumar V."/>
            <person name="Gluck-Thaler E."/>
            <person name="Korotkin H.B."/>
            <person name="Matheny P.B."/>
            <person name="Slot J.C."/>
        </authorList>
    </citation>
    <scope>NUCLEOTIDE SEQUENCE [LARGE SCALE GENOMIC DNA]</scope>
    <source>
        <strain evidence="2 3">SRW20</strain>
    </source>
</reference>
<dbReference type="AlphaFoldDB" id="A0A409X194"/>
<name>A0A409X194_9AGAR</name>